<dbReference type="PANTHER" id="PTHR12011:SF347">
    <property type="entry name" value="FI21270P1-RELATED"/>
    <property type="match status" value="1"/>
</dbReference>
<proteinExistence type="predicted"/>
<keyword evidence="7" id="KW-1185">Reference proteome</keyword>
<sequence length="161" mass="17854">MIKFPDTEKHGDLPSWKSNRHTSIEVNSGSLTFSGSLCKNISSIMSTRNENAAHVEINVPVLAFTIHKSKNQGFERLDMTLVFQLFKGACTFTAVLLHYVYLVAFFLILAEGGDIALRVMRPLDKRNIIPYFLAVAYGIPAIIVGISLGATQFDGYGNERL</sequence>
<dbReference type="GO" id="GO:0005886">
    <property type="term" value="C:plasma membrane"/>
    <property type="evidence" value="ECO:0007669"/>
    <property type="project" value="TreeGrafter"/>
</dbReference>
<comment type="caution">
    <text evidence="6">The sequence shown here is derived from an EMBL/GenBank/DDBJ whole genome shotgun (WGS) entry which is preliminary data.</text>
</comment>
<keyword evidence="4 5" id="KW-0472">Membrane</keyword>
<evidence type="ECO:0000256" key="3">
    <source>
        <dbReference type="ARBA" id="ARBA00022989"/>
    </source>
</evidence>
<gene>
    <name evidence="6" type="ORF">DPMN_100303</name>
</gene>
<dbReference type="AlphaFoldDB" id="A0A9D4LGT1"/>
<dbReference type="Gene3D" id="1.20.1070.10">
    <property type="entry name" value="Rhodopsin 7-helix transmembrane proteins"/>
    <property type="match status" value="1"/>
</dbReference>
<dbReference type="PANTHER" id="PTHR12011">
    <property type="entry name" value="ADHESION G-PROTEIN COUPLED RECEPTOR"/>
    <property type="match status" value="1"/>
</dbReference>
<name>A0A9D4LGT1_DREPO</name>
<protein>
    <submittedName>
        <fullName evidence="6">Uncharacterized protein</fullName>
    </submittedName>
</protein>
<organism evidence="6 7">
    <name type="scientific">Dreissena polymorpha</name>
    <name type="common">Zebra mussel</name>
    <name type="synonym">Mytilus polymorpha</name>
    <dbReference type="NCBI Taxonomy" id="45954"/>
    <lineage>
        <taxon>Eukaryota</taxon>
        <taxon>Metazoa</taxon>
        <taxon>Spiralia</taxon>
        <taxon>Lophotrochozoa</taxon>
        <taxon>Mollusca</taxon>
        <taxon>Bivalvia</taxon>
        <taxon>Autobranchia</taxon>
        <taxon>Heteroconchia</taxon>
        <taxon>Euheterodonta</taxon>
        <taxon>Imparidentia</taxon>
        <taxon>Neoheterodontei</taxon>
        <taxon>Myida</taxon>
        <taxon>Dreissenoidea</taxon>
        <taxon>Dreissenidae</taxon>
        <taxon>Dreissena</taxon>
    </lineage>
</organism>
<dbReference type="InterPro" id="IPR000832">
    <property type="entry name" value="GPCR_2_secretin-like"/>
</dbReference>
<reference evidence="6" key="1">
    <citation type="journal article" date="2019" name="bioRxiv">
        <title>The Genome of the Zebra Mussel, Dreissena polymorpha: A Resource for Invasive Species Research.</title>
        <authorList>
            <person name="McCartney M.A."/>
            <person name="Auch B."/>
            <person name="Kono T."/>
            <person name="Mallez S."/>
            <person name="Zhang Y."/>
            <person name="Obille A."/>
            <person name="Becker A."/>
            <person name="Abrahante J.E."/>
            <person name="Garbe J."/>
            <person name="Badalamenti J.P."/>
            <person name="Herman A."/>
            <person name="Mangelson H."/>
            <person name="Liachko I."/>
            <person name="Sullivan S."/>
            <person name="Sone E.D."/>
            <person name="Koren S."/>
            <person name="Silverstein K.A.T."/>
            <person name="Beckman K.B."/>
            <person name="Gohl D.M."/>
        </authorList>
    </citation>
    <scope>NUCLEOTIDE SEQUENCE</scope>
    <source>
        <strain evidence="6">Duluth1</strain>
        <tissue evidence="6">Whole animal</tissue>
    </source>
</reference>
<evidence type="ECO:0000256" key="4">
    <source>
        <dbReference type="ARBA" id="ARBA00023136"/>
    </source>
</evidence>
<evidence type="ECO:0000313" key="6">
    <source>
        <dbReference type="EMBL" id="KAH3857691.1"/>
    </source>
</evidence>
<feature type="transmembrane region" description="Helical" evidence="5">
    <location>
        <begin position="128"/>
        <end position="150"/>
    </location>
</feature>
<evidence type="ECO:0000256" key="5">
    <source>
        <dbReference type="SAM" id="Phobius"/>
    </source>
</evidence>
<reference evidence="6" key="2">
    <citation type="submission" date="2020-11" db="EMBL/GenBank/DDBJ databases">
        <authorList>
            <person name="McCartney M.A."/>
            <person name="Auch B."/>
            <person name="Kono T."/>
            <person name="Mallez S."/>
            <person name="Becker A."/>
            <person name="Gohl D.M."/>
            <person name="Silverstein K.A.T."/>
            <person name="Koren S."/>
            <person name="Bechman K.B."/>
            <person name="Herman A."/>
            <person name="Abrahante J.E."/>
            <person name="Garbe J."/>
        </authorList>
    </citation>
    <scope>NUCLEOTIDE SEQUENCE</scope>
    <source>
        <strain evidence="6">Duluth1</strain>
        <tissue evidence="6">Whole animal</tissue>
    </source>
</reference>
<dbReference type="EMBL" id="JAIWYP010000003">
    <property type="protein sequence ID" value="KAH3857691.1"/>
    <property type="molecule type" value="Genomic_DNA"/>
</dbReference>
<keyword evidence="3 5" id="KW-1133">Transmembrane helix</keyword>
<evidence type="ECO:0000256" key="1">
    <source>
        <dbReference type="ARBA" id="ARBA00004141"/>
    </source>
</evidence>
<keyword evidence="2 5" id="KW-0812">Transmembrane</keyword>
<dbReference type="Pfam" id="PF00002">
    <property type="entry name" value="7tm_2"/>
    <property type="match status" value="1"/>
</dbReference>
<accession>A0A9D4LGT1</accession>
<feature type="transmembrane region" description="Helical" evidence="5">
    <location>
        <begin position="85"/>
        <end position="108"/>
    </location>
</feature>
<evidence type="ECO:0000256" key="2">
    <source>
        <dbReference type="ARBA" id="ARBA00022692"/>
    </source>
</evidence>
<comment type="subcellular location">
    <subcellularLocation>
        <location evidence="1">Membrane</location>
        <topology evidence="1">Multi-pass membrane protein</topology>
    </subcellularLocation>
</comment>
<dbReference type="GO" id="GO:0004930">
    <property type="term" value="F:G protein-coupled receptor activity"/>
    <property type="evidence" value="ECO:0007669"/>
    <property type="project" value="InterPro"/>
</dbReference>
<dbReference type="Proteomes" id="UP000828390">
    <property type="component" value="Unassembled WGS sequence"/>
</dbReference>
<evidence type="ECO:0000313" key="7">
    <source>
        <dbReference type="Proteomes" id="UP000828390"/>
    </source>
</evidence>